<dbReference type="PANTHER" id="PTHR46780">
    <property type="entry name" value="PROTEIN EVA-1"/>
    <property type="match status" value="1"/>
</dbReference>
<dbReference type="InterPro" id="IPR043159">
    <property type="entry name" value="Lectin_gal-bd_sf"/>
</dbReference>
<gene>
    <name evidence="3" type="ORF">LSH36_410g02008</name>
</gene>
<proteinExistence type="predicted"/>
<keyword evidence="4" id="KW-1185">Reference proteome</keyword>
<dbReference type="Gene3D" id="2.60.120.740">
    <property type="match status" value="1"/>
</dbReference>
<dbReference type="CDD" id="cd22823">
    <property type="entry name" value="Gal_Rha_Lectin"/>
    <property type="match status" value="1"/>
</dbReference>
<dbReference type="EMBL" id="JAODUP010000410">
    <property type="protein sequence ID" value="KAK2150342.1"/>
    <property type="molecule type" value="Genomic_DNA"/>
</dbReference>
<dbReference type="SUPFAM" id="SSF49854">
    <property type="entry name" value="Spermadhesin, CUB domain"/>
    <property type="match status" value="1"/>
</dbReference>
<dbReference type="AlphaFoldDB" id="A0AAD9JBW1"/>
<feature type="transmembrane region" description="Helical" evidence="2">
    <location>
        <begin position="279"/>
        <end position="307"/>
    </location>
</feature>
<feature type="region of interest" description="Disordered" evidence="1">
    <location>
        <begin position="374"/>
        <end position="406"/>
    </location>
</feature>
<comment type="caution">
    <text evidence="3">The sequence shown here is derived from an EMBL/GenBank/DDBJ whole genome shotgun (WGS) entry which is preliminary data.</text>
</comment>
<evidence type="ECO:0000313" key="4">
    <source>
        <dbReference type="Proteomes" id="UP001208570"/>
    </source>
</evidence>
<protein>
    <recommendedName>
        <fullName evidence="5">SUEL-type lectin domain-containing protein</fullName>
    </recommendedName>
</protein>
<name>A0AAD9JBW1_9ANNE</name>
<evidence type="ECO:0000256" key="1">
    <source>
        <dbReference type="SAM" id="MobiDB-lite"/>
    </source>
</evidence>
<dbReference type="InterPro" id="IPR035914">
    <property type="entry name" value="Sperma_CUB_dom_sf"/>
</dbReference>
<keyword evidence="2" id="KW-0472">Membrane</keyword>
<sequence>MIEGARYGRMALGRCVTQNYGHIGCGTDVTSDFDLECSGRRECVISVISLHDKRSCPKDFKSYLEAGYRCVKVFYPNTTRCPPGGLVKLVSTSGHIASVVAMDTGLGTESCPIRIQVAPYQRINLTLIDLAMTLGSNHWYYGGQRHPDNCHVYAALRETGSALNRTICGGRIREAVVYTTRGNVLDLWISSTAATKQRFLLRYEAFGCPPLSIPPEAWSQMYGDHVVVHCNETDEAWYLTCRRTKWVGHVGNCTHSIAIDSSSKWGLTNVFGGTGDFPLGILIVVTLGVAIGVAIGVMMLVAVLAYMKRRRRRKIRSRSNYILKHINENNVNDMTSTLTSKADVDAANADRTPMIKRERVHSTPGTLTRHYLDTWQRTRPLPVPRPTSDSGIDQDPEAVTLTPDSPGIFVTFRPDYETSLLAGGQHLTSSTYPQDLRDRGTPYYFKVDPAQRATASEYGSSGRPDVLSTCNLCRNNAAQRTVTNL</sequence>
<dbReference type="Proteomes" id="UP001208570">
    <property type="component" value="Unassembled WGS sequence"/>
</dbReference>
<reference evidence="3" key="1">
    <citation type="journal article" date="2023" name="Mol. Biol. Evol.">
        <title>Third-Generation Sequencing Reveals the Adaptive Role of the Epigenome in Three Deep-Sea Polychaetes.</title>
        <authorList>
            <person name="Perez M."/>
            <person name="Aroh O."/>
            <person name="Sun Y."/>
            <person name="Lan Y."/>
            <person name="Juniper S.K."/>
            <person name="Young C.R."/>
            <person name="Angers B."/>
            <person name="Qian P.Y."/>
        </authorList>
    </citation>
    <scope>NUCLEOTIDE SEQUENCE</scope>
    <source>
        <strain evidence="3">P08H-3</strain>
    </source>
</reference>
<accession>A0AAD9JBW1</accession>
<keyword evidence="2" id="KW-1133">Transmembrane helix</keyword>
<evidence type="ECO:0000256" key="2">
    <source>
        <dbReference type="SAM" id="Phobius"/>
    </source>
</evidence>
<organism evidence="3 4">
    <name type="scientific">Paralvinella palmiformis</name>
    <dbReference type="NCBI Taxonomy" id="53620"/>
    <lineage>
        <taxon>Eukaryota</taxon>
        <taxon>Metazoa</taxon>
        <taxon>Spiralia</taxon>
        <taxon>Lophotrochozoa</taxon>
        <taxon>Annelida</taxon>
        <taxon>Polychaeta</taxon>
        <taxon>Sedentaria</taxon>
        <taxon>Canalipalpata</taxon>
        <taxon>Terebellida</taxon>
        <taxon>Terebelliformia</taxon>
        <taxon>Alvinellidae</taxon>
        <taxon>Paralvinella</taxon>
    </lineage>
</organism>
<evidence type="ECO:0008006" key="5">
    <source>
        <dbReference type="Google" id="ProtNLM"/>
    </source>
</evidence>
<keyword evidence="2" id="KW-0812">Transmembrane</keyword>
<evidence type="ECO:0000313" key="3">
    <source>
        <dbReference type="EMBL" id="KAK2150342.1"/>
    </source>
</evidence>